<reference evidence="9" key="1">
    <citation type="journal article" date="2022" name="bioRxiv">
        <title>Genomics of Preaxostyla Flagellates Illuminates Evolutionary Transitions and the Path Towards Mitochondrial Loss.</title>
        <authorList>
            <person name="Novak L.V.F."/>
            <person name="Treitli S.C."/>
            <person name="Pyrih J."/>
            <person name="Halakuc P."/>
            <person name="Pipaliya S.V."/>
            <person name="Vacek V."/>
            <person name="Brzon O."/>
            <person name="Soukal P."/>
            <person name="Eme L."/>
            <person name="Dacks J.B."/>
            <person name="Karnkowska A."/>
            <person name="Elias M."/>
            <person name="Hampl V."/>
        </authorList>
    </citation>
    <scope>NUCLEOTIDE SEQUENCE</scope>
    <source>
        <strain evidence="9">RCP-MX</strain>
    </source>
</reference>
<feature type="region of interest" description="Disordered" evidence="7">
    <location>
        <begin position="30"/>
        <end position="85"/>
    </location>
</feature>
<dbReference type="Gene3D" id="3.40.50.300">
    <property type="entry name" value="P-loop containing nucleotide triphosphate hydrolases"/>
    <property type="match status" value="1"/>
</dbReference>
<comment type="similarity">
    <text evidence="2">Belongs to the NASP family.</text>
</comment>
<dbReference type="SUPFAM" id="SSF48452">
    <property type="entry name" value="TPR-like"/>
    <property type="match status" value="1"/>
</dbReference>
<evidence type="ECO:0000313" key="10">
    <source>
        <dbReference type="Proteomes" id="UP001141327"/>
    </source>
</evidence>
<dbReference type="SUPFAM" id="SSF52540">
    <property type="entry name" value="P-loop containing nucleoside triphosphate hydrolases"/>
    <property type="match status" value="1"/>
</dbReference>
<dbReference type="Pfam" id="PF10516">
    <property type="entry name" value="SHNi-TPR"/>
    <property type="match status" value="1"/>
</dbReference>
<keyword evidence="4 6" id="KW-0802">TPR repeat</keyword>
<dbReference type="InterPro" id="IPR019544">
    <property type="entry name" value="Tetratricopeptide_SHNi-TPR_dom"/>
</dbReference>
<feature type="region of interest" description="Disordered" evidence="7">
    <location>
        <begin position="304"/>
        <end position="356"/>
    </location>
</feature>
<feature type="domain" description="Tetratricopeptide SHNi-TPR" evidence="8">
    <location>
        <begin position="605"/>
        <end position="635"/>
    </location>
</feature>
<sequence>MPVQRAFSSPLNVNLEVVLVRGRMKTPPLTLGVKRKMSNVIPSRKAPQPPPVEEKAASVPSSPKSSPPSLKASPPPAMSKAEKKEVQRMRKAAFFAMTRGEVAAREAREAREAVEASAAPSRSPRSPPLHLSRVWLGWGIDHHFIRILSIHTHIQFTLSSPSIWIGTLFPECTLLISPPTRAQGPPTLVAHRHVLTVQASNGRFARRNEVGRVYVTRRSTFNNLATWLMDARNLTTPNTVIMLIGNKSDLSAREVPFAEAKAFAEENGLIFLETSAKTGENVEEAFLETASAIYEKIQNGSLDLGSDGGNVEQTDFPTARRRGRGEAEESGAGDRARVLGSRQRATARKGQVAGGGVQGAAWRGQRTWVGAYKLLGKSTPVIVPTRMETPVQTVQAVLPDEGKGQSPQEMMSRSRNILDGDSISGELLNEAVNLCSMALEVRVKELGDMHPDNAPYYYEYGNALMTKVQLSKEVFGESLGGILDEEKQREKEKEEAEAHLRSRKHRLEETGHVIDRTKDEEDTAPGPPSAPLDQKSAKTEKADGEGGEDGGEGGEDEDGDDGEEGEGEEGPAGDDDLEIAWEVLDIARCLAERAPEDAPSKLFLADVLLRLGDASLESEKPQEALEEYERALALRAHWRPNGWRDLAEIHTKDSFALTVMEPPDLKGAVEHYQAAIDLLSRRQAFLLQVMPTLPPASALAAHAPAPPSAAAESTPSSAAPATATAAAAAAAAGAASISAASSKSDPCPPPSCPANREKAEREVADLREIIAELRTKVEDQLEALNEEEAARKALRELVAETRRRHQQLLFFRCAKRPELSRSINPHSFLNNNKKTTQIKQQTPQLRHNYRIERSHPINTLEIKPIRSILSR</sequence>
<accession>A0ABQ8UUC0</accession>
<comment type="subcellular location">
    <subcellularLocation>
        <location evidence="1">Nucleus</location>
    </subcellularLocation>
</comment>
<feature type="compositionally biased region" description="Basic and acidic residues" evidence="7">
    <location>
        <begin position="535"/>
        <end position="544"/>
    </location>
</feature>
<dbReference type="InterPro" id="IPR051730">
    <property type="entry name" value="NASP-like"/>
</dbReference>
<dbReference type="Proteomes" id="UP001141327">
    <property type="component" value="Unassembled WGS sequence"/>
</dbReference>
<comment type="caution">
    <text evidence="9">The sequence shown here is derived from an EMBL/GenBank/DDBJ whole genome shotgun (WGS) entry which is preliminary data.</text>
</comment>
<evidence type="ECO:0000256" key="5">
    <source>
        <dbReference type="ARBA" id="ARBA00023242"/>
    </source>
</evidence>
<dbReference type="SMART" id="SM00175">
    <property type="entry name" value="RAB"/>
    <property type="match status" value="1"/>
</dbReference>
<dbReference type="InterPro" id="IPR019734">
    <property type="entry name" value="TPR_rpt"/>
</dbReference>
<protein>
    <submittedName>
        <fullName evidence="9">Ras-related protein Rab-14</fullName>
    </submittedName>
</protein>
<feature type="region of interest" description="Disordered" evidence="7">
    <location>
        <begin position="486"/>
        <end position="577"/>
    </location>
</feature>
<keyword evidence="10" id="KW-1185">Reference proteome</keyword>
<dbReference type="PANTHER" id="PTHR15081:SF1">
    <property type="entry name" value="NUCLEAR AUTOANTIGENIC SPERM PROTEIN"/>
    <property type="match status" value="1"/>
</dbReference>
<organism evidence="9 10">
    <name type="scientific">Paratrimastix pyriformis</name>
    <dbReference type="NCBI Taxonomy" id="342808"/>
    <lineage>
        <taxon>Eukaryota</taxon>
        <taxon>Metamonada</taxon>
        <taxon>Preaxostyla</taxon>
        <taxon>Paratrimastigidae</taxon>
        <taxon>Paratrimastix</taxon>
    </lineage>
</organism>
<evidence type="ECO:0000256" key="3">
    <source>
        <dbReference type="ARBA" id="ARBA00022737"/>
    </source>
</evidence>
<dbReference type="Pfam" id="PF00071">
    <property type="entry name" value="Ras"/>
    <property type="match status" value="1"/>
</dbReference>
<dbReference type="InterPro" id="IPR027417">
    <property type="entry name" value="P-loop_NTPase"/>
</dbReference>
<feature type="region of interest" description="Disordered" evidence="7">
    <location>
        <begin position="739"/>
        <end position="760"/>
    </location>
</feature>
<dbReference type="PRINTS" id="PR00449">
    <property type="entry name" value="RASTRNSFRMNG"/>
</dbReference>
<evidence type="ECO:0000259" key="8">
    <source>
        <dbReference type="Pfam" id="PF10516"/>
    </source>
</evidence>
<evidence type="ECO:0000256" key="2">
    <source>
        <dbReference type="ARBA" id="ARBA00008402"/>
    </source>
</evidence>
<dbReference type="InterPro" id="IPR011990">
    <property type="entry name" value="TPR-like_helical_dom_sf"/>
</dbReference>
<name>A0ABQ8UUC0_9EUKA</name>
<feature type="compositionally biased region" description="Basic and acidic residues" evidence="7">
    <location>
        <begin position="486"/>
        <end position="519"/>
    </location>
</feature>
<dbReference type="PROSITE" id="PS50005">
    <property type="entry name" value="TPR"/>
    <property type="match status" value="1"/>
</dbReference>
<feature type="repeat" description="TPR" evidence="6">
    <location>
        <begin position="605"/>
        <end position="638"/>
    </location>
</feature>
<dbReference type="InterPro" id="IPR001806">
    <property type="entry name" value="Small_GTPase"/>
</dbReference>
<evidence type="ECO:0000256" key="6">
    <source>
        <dbReference type="PROSITE-ProRule" id="PRU00339"/>
    </source>
</evidence>
<evidence type="ECO:0000256" key="4">
    <source>
        <dbReference type="ARBA" id="ARBA00022803"/>
    </source>
</evidence>
<evidence type="ECO:0000256" key="1">
    <source>
        <dbReference type="ARBA" id="ARBA00004123"/>
    </source>
</evidence>
<feature type="compositionally biased region" description="Acidic residues" evidence="7">
    <location>
        <begin position="545"/>
        <end position="577"/>
    </location>
</feature>
<feature type="compositionally biased region" description="Basic and acidic residues" evidence="7">
    <location>
        <begin position="324"/>
        <end position="337"/>
    </location>
</feature>
<dbReference type="PANTHER" id="PTHR15081">
    <property type="entry name" value="NUCLEAR AUTOANTIGENIC SPERM PROTEIN NASP -RELATED"/>
    <property type="match status" value="1"/>
</dbReference>
<proteinExistence type="inferred from homology"/>
<feature type="compositionally biased region" description="Low complexity" evidence="7">
    <location>
        <begin position="57"/>
        <end position="72"/>
    </location>
</feature>
<gene>
    <name evidence="9" type="ORF">PAPYR_1082</name>
</gene>
<dbReference type="Gene3D" id="1.25.40.10">
    <property type="entry name" value="Tetratricopeptide repeat domain"/>
    <property type="match status" value="1"/>
</dbReference>
<evidence type="ECO:0000313" key="9">
    <source>
        <dbReference type="EMBL" id="KAJ4462443.1"/>
    </source>
</evidence>
<evidence type="ECO:0000256" key="7">
    <source>
        <dbReference type="SAM" id="MobiDB-lite"/>
    </source>
</evidence>
<keyword evidence="3" id="KW-0677">Repeat</keyword>
<dbReference type="SMART" id="SM00173">
    <property type="entry name" value="RAS"/>
    <property type="match status" value="1"/>
</dbReference>
<keyword evidence="5" id="KW-0539">Nucleus</keyword>
<dbReference type="EMBL" id="JAPMOS010000003">
    <property type="protein sequence ID" value="KAJ4462443.1"/>
    <property type="molecule type" value="Genomic_DNA"/>
</dbReference>
<dbReference type="PROSITE" id="PS51419">
    <property type="entry name" value="RAB"/>
    <property type="match status" value="1"/>
</dbReference>